<evidence type="ECO:0000313" key="2">
    <source>
        <dbReference type="Proteomes" id="UP001247620"/>
    </source>
</evidence>
<dbReference type="Proteomes" id="UP001247620">
    <property type="component" value="Unassembled WGS sequence"/>
</dbReference>
<sequence>MHYICKTLLNYCKLLLSKPQGYLKLLIAGLLINLHKPDKQKKVKKYNLFFNPEIVLFEVTIS</sequence>
<dbReference type="EMBL" id="JAVDUU010000002">
    <property type="protein sequence ID" value="MDR6942792.1"/>
    <property type="molecule type" value="Genomic_DNA"/>
</dbReference>
<reference evidence="1 2" key="1">
    <citation type="submission" date="2023-07" db="EMBL/GenBank/DDBJ databases">
        <title>Sorghum-associated microbial communities from plants grown in Nebraska, USA.</title>
        <authorList>
            <person name="Schachtman D."/>
        </authorList>
    </citation>
    <scope>NUCLEOTIDE SEQUENCE [LARGE SCALE GENOMIC DNA]</scope>
    <source>
        <strain evidence="1 2">3262</strain>
    </source>
</reference>
<evidence type="ECO:0000313" key="1">
    <source>
        <dbReference type="EMBL" id="MDR6942792.1"/>
    </source>
</evidence>
<name>A0ABU1TBL3_9SPHI</name>
<protein>
    <submittedName>
        <fullName evidence="1">Uncharacterized protein</fullName>
    </submittedName>
</protein>
<gene>
    <name evidence="1" type="ORF">J2W55_002634</name>
</gene>
<accession>A0ABU1TBL3</accession>
<organism evidence="1 2">
    <name type="scientific">Mucilaginibacter pocheonensis</name>
    <dbReference type="NCBI Taxonomy" id="398050"/>
    <lineage>
        <taxon>Bacteria</taxon>
        <taxon>Pseudomonadati</taxon>
        <taxon>Bacteroidota</taxon>
        <taxon>Sphingobacteriia</taxon>
        <taxon>Sphingobacteriales</taxon>
        <taxon>Sphingobacteriaceae</taxon>
        <taxon>Mucilaginibacter</taxon>
    </lineage>
</organism>
<comment type="caution">
    <text evidence="1">The sequence shown here is derived from an EMBL/GenBank/DDBJ whole genome shotgun (WGS) entry which is preliminary data.</text>
</comment>
<proteinExistence type="predicted"/>
<keyword evidence="2" id="KW-1185">Reference proteome</keyword>